<evidence type="ECO:0000313" key="2">
    <source>
        <dbReference type="EMBL" id="KAK9911295.1"/>
    </source>
</evidence>
<dbReference type="AlphaFoldDB" id="A0AAW1VTZ9"/>
<dbReference type="Proteomes" id="UP001457282">
    <property type="component" value="Unassembled WGS sequence"/>
</dbReference>
<name>A0AAW1VTZ9_RUBAR</name>
<evidence type="ECO:0000256" key="1">
    <source>
        <dbReference type="SAM" id="MobiDB-lite"/>
    </source>
</evidence>
<organism evidence="2 3">
    <name type="scientific">Rubus argutus</name>
    <name type="common">Southern blackberry</name>
    <dbReference type="NCBI Taxonomy" id="59490"/>
    <lineage>
        <taxon>Eukaryota</taxon>
        <taxon>Viridiplantae</taxon>
        <taxon>Streptophyta</taxon>
        <taxon>Embryophyta</taxon>
        <taxon>Tracheophyta</taxon>
        <taxon>Spermatophyta</taxon>
        <taxon>Magnoliopsida</taxon>
        <taxon>eudicotyledons</taxon>
        <taxon>Gunneridae</taxon>
        <taxon>Pentapetalae</taxon>
        <taxon>rosids</taxon>
        <taxon>fabids</taxon>
        <taxon>Rosales</taxon>
        <taxon>Rosaceae</taxon>
        <taxon>Rosoideae</taxon>
        <taxon>Rosoideae incertae sedis</taxon>
        <taxon>Rubus</taxon>
    </lineage>
</organism>
<evidence type="ECO:0000313" key="3">
    <source>
        <dbReference type="Proteomes" id="UP001457282"/>
    </source>
</evidence>
<sequence length="106" mass="11516">MEPINSPSLARSSRLTRANHGLIKPSPKSGRTNRNLPASPCSPTQTTTATSEPKATLTETRARARSRRRRPPHRSLPTNPLLPVLCFAQPLDASATIANKPTRVQS</sequence>
<gene>
    <name evidence="2" type="ORF">M0R45_035214</name>
</gene>
<dbReference type="EMBL" id="JBEDUW010000007">
    <property type="protein sequence ID" value="KAK9911295.1"/>
    <property type="molecule type" value="Genomic_DNA"/>
</dbReference>
<reference evidence="2 3" key="1">
    <citation type="journal article" date="2023" name="G3 (Bethesda)">
        <title>A chromosome-length genome assembly and annotation of blackberry (Rubus argutus, cv. 'Hillquist').</title>
        <authorList>
            <person name="Bruna T."/>
            <person name="Aryal R."/>
            <person name="Dudchenko O."/>
            <person name="Sargent D.J."/>
            <person name="Mead D."/>
            <person name="Buti M."/>
            <person name="Cavallini A."/>
            <person name="Hytonen T."/>
            <person name="Andres J."/>
            <person name="Pham M."/>
            <person name="Weisz D."/>
            <person name="Mascagni F."/>
            <person name="Usai G."/>
            <person name="Natali L."/>
            <person name="Bassil N."/>
            <person name="Fernandez G.E."/>
            <person name="Lomsadze A."/>
            <person name="Armour M."/>
            <person name="Olukolu B."/>
            <person name="Poorten T."/>
            <person name="Britton C."/>
            <person name="Davik J."/>
            <person name="Ashrafi H."/>
            <person name="Aiden E.L."/>
            <person name="Borodovsky M."/>
            <person name="Worthington M."/>
        </authorList>
    </citation>
    <scope>NUCLEOTIDE SEQUENCE [LARGE SCALE GENOMIC DNA]</scope>
    <source>
        <strain evidence="2">PI 553951</strain>
    </source>
</reference>
<keyword evidence="3" id="KW-1185">Reference proteome</keyword>
<feature type="compositionally biased region" description="Polar residues" evidence="1">
    <location>
        <begin position="1"/>
        <end position="16"/>
    </location>
</feature>
<protein>
    <submittedName>
        <fullName evidence="2">Uncharacterized protein</fullName>
    </submittedName>
</protein>
<comment type="caution">
    <text evidence="2">The sequence shown here is derived from an EMBL/GenBank/DDBJ whole genome shotgun (WGS) entry which is preliminary data.</text>
</comment>
<proteinExistence type="predicted"/>
<feature type="compositionally biased region" description="Basic residues" evidence="1">
    <location>
        <begin position="63"/>
        <end position="73"/>
    </location>
</feature>
<feature type="region of interest" description="Disordered" evidence="1">
    <location>
        <begin position="1"/>
        <end position="80"/>
    </location>
</feature>
<feature type="compositionally biased region" description="Polar residues" evidence="1">
    <location>
        <begin position="29"/>
        <end position="59"/>
    </location>
</feature>
<accession>A0AAW1VTZ9</accession>